<dbReference type="AlphaFoldDB" id="A0A6A5U5P7"/>
<organism evidence="1 2">
    <name type="scientific">Byssothecium circinans</name>
    <dbReference type="NCBI Taxonomy" id="147558"/>
    <lineage>
        <taxon>Eukaryota</taxon>
        <taxon>Fungi</taxon>
        <taxon>Dikarya</taxon>
        <taxon>Ascomycota</taxon>
        <taxon>Pezizomycotina</taxon>
        <taxon>Dothideomycetes</taxon>
        <taxon>Pleosporomycetidae</taxon>
        <taxon>Pleosporales</taxon>
        <taxon>Massarineae</taxon>
        <taxon>Massarinaceae</taxon>
        <taxon>Byssothecium</taxon>
    </lineage>
</organism>
<dbReference type="Proteomes" id="UP000800035">
    <property type="component" value="Unassembled WGS sequence"/>
</dbReference>
<evidence type="ECO:0000313" key="1">
    <source>
        <dbReference type="EMBL" id="KAF1960473.1"/>
    </source>
</evidence>
<gene>
    <name evidence="1" type="ORF">CC80DRAFT_532897</name>
</gene>
<protein>
    <submittedName>
        <fullName evidence="1">Uncharacterized protein</fullName>
    </submittedName>
</protein>
<reference evidence="1" key="1">
    <citation type="journal article" date="2020" name="Stud. Mycol.">
        <title>101 Dothideomycetes genomes: a test case for predicting lifestyles and emergence of pathogens.</title>
        <authorList>
            <person name="Haridas S."/>
            <person name="Albert R."/>
            <person name="Binder M."/>
            <person name="Bloem J."/>
            <person name="Labutti K."/>
            <person name="Salamov A."/>
            <person name="Andreopoulos B."/>
            <person name="Baker S."/>
            <person name="Barry K."/>
            <person name="Bills G."/>
            <person name="Bluhm B."/>
            <person name="Cannon C."/>
            <person name="Castanera R."/>
            <person name="Culley D."/>
            <person name="Daum C."/>
            <person name="Ezra D."/>
            <person name="Gonzalez J."/>
            <person name="Henrissat B."/>
            <person name="Kuo A."/>
            <person name="Liang C."/>
            <person name="Lipzen A."/>
            <person name="Lutzoni F."/>
            <person name="Magnuson J."/>
            <person name="Mondo S."/>
            <person name="Nolan M."/>
            <person name="Ohm R."/>
            <person name="Pangilinan J."/>
            <person name="Park H.-J."/>
            <person name="Ramirez L."/>
            <person name="Alfaro M."/>
            <person name="Sun H."/>
            <person name="Tritt A."/>
            <person name="Yoshinaga Y."/>
            <person name="Zwiers L.-H."/>
            <person name="Turgeon B."/>
            <person name="Goodwin S."/>
            <person name="Spatafora J."/>
            <person name="Crous P."/>
            <person name="Grigoriev I."/>
        </authorList>
    </citation>
    <scope>NUCLEOTIDE SEQUENCE</scope>
    <source>
        <strain evidence="1">CBS 675.92</strain>
    </source>
</reference>
<accession>A0A6A5U5P7</accession>
<name>A0A6A5U5P7_9PLEO</name>
<sequence>MAESTRYSVDKLKDIHDNIRITLPSQERVFYDINGGNAQGAPMRKFRKSVSQNTIQSRWIKWYDTQVPGDVLKDPTTNKDRVPADVINICPVYLGSLLFGTAKQMYQYQLVFDIVKYIREARDQGVTINVRFDDWSYGKSDKESLPAMFENVVPGKKVGVYVTSGEFEQFLNDSSLFILFEPENPFRKMLVECWLSNTKNTPRAIICAPSDTDVGADITNHDVKTWLSRSYGEPITFPTATQERVGQCALYVNKAIP</sequence>
<evidence type="ECO:0000313" key="2">
    <source>
        <dbReference type="Proteomes" id="UP000800035"/>
    </source>
</evidence>
<keyword evidence="2" id="KW-1185">Reference proteome</keyword>
<proteinExistence type="predicted"/>
<dbReference type="EMBL" id="ML976983">
    <property type="protein sequence ID" value="KAF1960473.1"/>
    <property type="molecule type" value="Genomic_DNA"/>
</dbReference>